<sequence length="74" mass="7958">MAPTPDTQAPMTAPPSRAAIERLPTAPANEKEVAKLLAVVVNRAGSAEDAVRLIRRMVDLAHQQYGSALLEDEH</sequence>
<name>A0A4U0WMG3_9PEZI</name>
<accession>A0A4U0WMG3</accession>
<organism evidence="1 2">
    <name type="scientific">Friedmanniomyces simplex</name>
    <dbReference type="NCBI Taxonomy" id="329884"/>
    <lineage>
        <taxon>Eukaryota</taxon>
        <taxon>Fungi</taxon>
        <taxon>Dikarya</taxon>
        <taxon>Ascomycota</taxon>
        <taxon>Pezizomycotina</taxon>
        <taxon>Dothideomycetes</taxon>
        <taxon>Dothideomycetidae</taxon>
        <taxon>Mycosphaerellales</taxon>
        <taxon>Teratosphaeriaceae</taxon>
        <taxon>Friedmanniomyces</taxon>
    </lineage>
</organism>
<comment type="caution">
    <text evidence="1">The sequence shown here is derived from an EMBL/GenBank/DDBJ whole genome shotgun (WGS) entry which is preliminary data.</text>
</comment>
<proteinExistence type="predicted"/>
<evidence type="ECO:0000313" key="1">
    <source>
        <dbReference type="EMBL" id="TKA64017.1"/>
    </source>
</evidence>
<dbReference type="OrthoDB" id="10616928at2759"/>
<dbReference type="AlphaFoldDB" id="A0A4U0WMG3"/>
<dbReference type="EMBL" id="NAJQ01000881">
    <property type="protein sequence ID" value="TKA64017.1"/>
    <property type="molecule type" value="Genomic_DNA"/>
</dbReference>
<protein>
    <submittedName>
        <fullName evidence="1">Uncharacterized protein</fullName>
    </submittedName>
</protein>
<reference evidence="1 2" key="1">
    <citation type="submission" date="2017-03" db="EMBL/GenBank/DDBJ databases">
        <title>Genomes of endolithic fungi from Antarctica.</title>
        <authorList>
            <person name="Coleine C."/>
            <person name="Masonjones S."/>
            <person name="Stajich J.E."/>
        </authorList>
    </citation>
    <scope>NUCLEOTIDE SEQUENCE [LARGE SCALE GENOMIC DNA]</scope>
    <source>
        <strain evidence="1 2">CCFEE 5184</strain>
    </source>
</reference>
<evidence type="ECO:0000313" key="2">
    <source>
        <dbReference type="Proteomes" id="UP000309340"/>
    </source>
</evidence>
<dbReference type="Proteomes" id="UP000309340">
    <property type="component" value="Unassembled WGS sequence"/>
</dbReference>
<gene>
    <name evidence="1" type="ORF">B0A55_09806</name>
</gene>
<feature type="non-terminal residue" evidence="1">
    <location>
        <position position="74"/>
    </location>
</feature>
<keyword evidence="2" id="KW-1185">Reference proteome</keyword>